<name>A0ABR4DN20_9PEZI</name>
<dbReference type="Proteomes" id="UP001600064">
    <property type="component" value="Unassembled WGS sequence"/>
</dbReference>
<dbReference type="InterPro" id="IPR036397">
    <property type="entry name" value="RNaseH_sf"/>
</dbReference>
<dbReference type="PANTHER" id="PTHR28083">
    <property type="entry name" value="GOOD FOR FULL DBP5 ACTIVITY PROTEIN 2"/>
    <property type="match status" value="1"/>
</dbReference>
<comment type="caution">
    <text evidence="3">The sequence shown here is derived from an EMBL/GenBank/DDBJ whole genome shotgun (WGS) entry which is preliminary data.</text>
</comment>
<dbReference type="InterPro" id="IPR040151">
    <property type="entry name" value="Gfd2/YDR514C-like"/>
</dbReference>
<evidence type="ECO:0000256" key="1">
    <source>
        <dbReference type="SAM" id="MobiDB-lite"/>
    </source>
</evidence>
<dbReference type="PANTHER" id="PTHR28083:SF1">
    <property type="entry name" value="GOOD FOR FULL DBP5 ACTIVITY PROTEIN 2"/>
    <property type="match status" value="1"/>
</dbReference>
<evidence type="ECO:0000313" key="3">
    <source>
        <dbReference type="EMBL" id="KAL2271738.1"/>
    </source>
</evidence>
<dbReference type="InterPro" id="IPR048519">
    <property type="entry name" value="Gfd2/YDR514C-like_C"/>
</dbReference>
<dbReference type="EMBL" id="JAZGUE010000001">
    <property type="protein sequence ID" value="KAL2271738.1"/>
    <property type="molecule type" value="Genomic_DNA"/>
</dbReference>
<dbReference type="Pfam" id="PF21762">
    <property type="entry name" value="DEDDh_C"/>
    <property type="match status" value="1"/>
</dbReference>
<organism evidence="3 4">
    <name type="scientific">Remersonia thermophila</name>
    <dbReference type="NCBI Taxonomy" id="72144"/>
    <lineage>
        <taxon>Eukaryota</taxon>
        <taxon>Fungi</taxon>
        <taxon>Dikarya</taxon>
        <taxon>Ascomycota</taxon>
        <taxon>Pezizomycotina</taxon>
        <taxon>Sordariomycetes</taxon>
        <taxon>Sordariomycetidae</taxon>
        <taxon>Sordariales</taxon>
        <taxon>Sordariales incertae sedis</taxon>
        <taxon>Remersonia</taxon>
    </lineage>
</organism>
<dbReference type="SUPFAM" id="SSF53098">
    <property type="entry name" value="Ribonuclease H-like"/>
    <property type="match status" value="1"/>
</dbReference>
<sequence>MSGLAYRPKQAHQAASKDAAFPQRVAPPAPLAAVQWDETGLALGDLSHEGDSFVPWRLVESYPLLFVGKANGKRAVPLFKNTALFDGQAWDLFYLHCPPEMEKKPLLFVPTYQFEHYLDVVNAKLNVRFTIPSGASAERFNLKFGGSHGTPRPRFLGRADHRTAFEGLRNAVPAPHPDDDLSEATKEALDAFEDMVEKTRTRSKKDREAARLKRIQSRRQWGRSLKRVQRYLGLRRPANGEDLPDLERSVVFAAVDLEAFEHNNNMITEIGVAVLDTWKVRGIPPGEGGEAWFGHIQPYHLRVKEYLWVKNKRFVRGCPENFLFGTSEIVKLGAVIRRLRSILNSATYWDPRTRALKPRPLVLVFHGPSGDINFLKKLSYDVIGENPHLLEIVDTRELHQYLVRGANATSLGNILNHLGIAHSYLHNAGNDAVFTLQAMIGLAVAKAAGSSEQEKPGESRGAPKRSDPEETTGFTSDEDTDGGEPVHPTRPSSAQPATAGPETTEDPRSEDPVRVGAPKGGHS</sequence>
<dbReference type="InterPro" id="IPR012337">
    <property type="entry name" value="RNaseH-like_sf"/>
</dbReference>
<feature type="region of interest" description="Disordered" evidence="1">
    <location>
        <begin position="447"/>
        <end position="523"/>
    </location>
</feature>
<dbReference type="Gene3D" id="3.30.420.10">
    <property type="entry name" value="Ribonuclease H-like superfamily/Ribonuclease H"/>
    <property type="match status" value="1"/>
</dbReference>
<keyword evidence="4" id="KW-1185">Reference proteome</keyword>
<proteinExistence type="predicted"/>
<accession>A0ABR4DN20</accession>
<feature type="region of interest" description="Disordered" evidence="1">
    <location>
        <begin position="1"/>
        <end position="20"/>
    </location>
</feature>
<dbReference type="RefSeq" id="XP_070870462.1">
    <property type="nucleotide sequence ID" value="XM_071007232.1"/>
</dbReference>
<evidence type="ECO:0000259" key="2">
    <source>
        <dbReference type="Pfam" id="PF21762"/>
    </source>
</evidence>
<dbReference type="GeneID" id="98121876"/>
<protein>
    <recommendedName>
        <fullName evidence="2">Gfd2/YDR514C-like C-terminal domain-containing protein</fullName>
    </recommendedName>
</protein>
<reference evidence="3 4" key="1">
    <citation type="journal article" date="2024" name="Commun. Biol.">
        <title>Comparative genomic analysis of thermophilic fungi reveals convergent evolutionary adaptations and gene losses.</title>
        <authorList>
            <person name="Steindorff A.S."/>
            <person name="Aguilar-Pontes M.V."/>
            <person name="Robinson A.J."/>
            <person name="Andreopoulos B."/>
            <person name="LaButti K."/>
            <person name="Kuo A."/>
            <person name="Mondo S."/>
            <person name="Riley R."/>
            <person name="Otillar R."/>
            <person name="Haridas S."/>
            <person name="Lipzen A."/>
            <person name="Grimwood J."/>
            <person name="Schmutz J."/>
            <person name="Clum A."/>
            <person name="Reid I.D."/>
            <person name="Moisan M.C."/>
            <person name="Butler G."/>
            <person name="Nguyen T.T.M."/>
            <person name="Dewar K."/>
            <person name="Conant G."/>
            <person name="Drula E."/>
            <person name="Henrissat B."/>
            <person name="Hansel C."/>
            <person name="Singer S."/>
            <person name="Hutchinson M.I."/>
            <person name="de Vries R.P."/>
            <person name="Natvig D.O."/>
            <person name="Powell A.J."/>
            <person name="Tsang A."/>
            <person name="Grigoriev I.V."/>
        </authorList>
    </citation>
    <scope>NUCLEOTIDE SEQUENCE [LARGE SCALE GENOMIC DNA]</scope>
    <source>
        <strain evidence="3 4">ATCC 22073</strain>
    </source>
</reference>
<gene>
    <name evidence="3" type="ORF">VTJ83DRAFT_1109</name>
</gene>
<feature type="domain" description="Gfd2/YDR514C-like C-terminal" evidence="2">
    <location>
        <begin position="251"/>
        <end position="441"/>
    </location>
</feature>
<evidence type="ECO:0000313" key="4">
    <source>
        <dbReference type="Proteomes" id="UP001600064"/>
    </source>
</evidence>